<dbReference type="Proteomes" id="UP000005408">
    <property type="component" value="Unassembled WGS sequence"/>
</dbReference>
<name>A0A8W8MVD6_MAGGI</name>
<dbReference type="EnsemblMetazoa" id="G34773.2">
    <property type="protein sequence ID" value="G34773.2:cds"/>
    <property type="gene ID" value="G34773"/>
</dbReference>
<dbReference type="EnsemblMetazoa" id="G34773.3">
    <property type="protein sequence ID" value="G34773.3:cds"/>
    <property type="gene ID" value="G34773"/>
</dbReference>
<sequence>MGFIMKKLLDLRTTFIFTLACLLTMTTADHANCQRLQASSFRKAYCYQESVYLACSELCTGSLLLPEKYVDADCPWGNNANVLGNVLDSFCLQSITPPKCSEICTDPQTTASRALGWKCCKACVDVCNDAPSRDSNFEDRYPAVYP</sequence>
<reference evidence="2" key="1">
    <citation type="submission" date="2022-08" db="UniProtKB">
        <authorList>
            <consortium name="EnsemblMetazoa"/>
        </authorList>
    </citation>
    <scope>IDENTIFICATION</scope>
    <source>
        <strain evidence="2">05x7-T-G4-1.051#20</strain>
    </source>
</reference>
<organism evidence="2 3">
    <name type="scientific">Magallana gigas</name>
    <name type="common">Pacific oyster</name>
    <name type="synonym">Crassostrea gigas</name>
    <dbReference type="NCBI Taxonomy" id="29159"/>
    <lineage>
        <taxon>Eukaryota</taxon>
        <taxon>Metazoa</taxon>
        <taxon>Spiralia</taxon>
        <taxon>Lophotrochozoa</taxon>
        <taxon>Mollusca</taxon>
        <taxon>Bivalvia</taxon>
        <taxon>Autobranchia</taxon>
        <taxon>Pteriomorphia</taxon>
        <taxon>Ostreida</taxon>
        <taxon>Ostreoidea</taxon>
        <taxon>Ostreidae</taxon>
        <taxon>Magallana</taxon>
    </lineage>
</organism>
<feature type="signal peptide" evidence="1">
    <location>
        <begin position="1"/>
        <end position="28"/>
    </location>
</feature>
<evidence type="ECO:0000313" key="2">
    <source>
        <dbReference type="EnsemblMetazoa" id="G34773.3:cds"/>
    </source>
</evidence>
<dbReference type="OrthoDB" id="6139285at2759"/>
<dbReference type="AlphaFoldDB" id="A0A8W8MVD6"/>
<evidence type="ECO:0000313" key="3">
    <source>
        <dbReference type="Proteomes" id="UP000005408"/>
    </source>
</evidence>
<protein>
    <submittedName>
        <fullName evidence="2">Uncharacterized protein</fullName>
    </submittedName>
</protein>
<keyword evidence="3" id="KW-1185">Reference proteome</keyword>
<dbReference type="OMA" id="KCCKACV"/>
<accession>A0A8W8MVD6</accession>
<keyword evidence="1" id="KW-0732">Signal</keyword>
<evidence type="ECO:0000256" key="1">
    <source>
        <dbReference type="SAM" id="SignalP"/>
    </source>
</evidence>
<proteinExistence type="predicted"/>
<feature type="chain" id="PRO_5042431949" evidence="1">
    <location>
        <begin position="29"/>
        <end position="146"/>
    </location>
</feature>